<protein>
    <submittedName>
        <fullName evidence="1">Uncharacterized protein</fullName>
    </submittedName>
</protein>
<reference evidence="1" key="2">
    <citation type="submission" date="2020-09" db="EMBL/GenBank/DDBJ databases">
        <authorList>
            <person name="Sun Q."/>
            <person name="Zhou Y."/>
        </authorList>
    </citation>
    <scope>NUCLEOTIDE SEQUENCE</scope>
    <source>
        <strain evidence="1">CGMCC 1.16134</strain>
    </source>
</reference>
<organism evidence="1 2">
    <name type="scientific">Paenibacillus albidus</name>
    <dbReference type="NCBI Taxonomy" id="2041023"/>
    <lineage>
        <taxon>Bacteria</taxon>
        <taxon>Bacillati</taxon>
        <taxon>Bacillota</taxon>
        <taxon>Bacilli</taxon>
        <taxon>Bacillales</taxon>
        <taxon>Paenibacillaceae</taxon>
        <taxon>Paenibacillus</taxon>
    </lineage>
</organism>
<name>A0A917FRC0_9BACL</name>
<dbReference type="EMBL" id="BMKR01000028">
    <property type="protein sequence ID" value="GGF99226.1"/>
    <property type="molecule type" value="Genomic_DNA"/>
</dbReference>
<proteinExistence type="predicted"/>
<dbReference type="RefSeq" id="WP_189029752.1">
    <property type="nucleotide sequence ID" value="NZ_BMKR01000028.1"/>
</dbReference>
<keyword evidence="2" id="KW-1185">Reference proteome</keyword>
<evidence type="ECO:0000313" key="1">
    <source>
        <dbReference type="EMBL" id="GGF99226.1"/>
    </source>
</evidence>
<gene>
    <name evidence="1" type="ORF">GCM10010912_50000</name>
</gene>
<evidence type="ECO:0000313" key="2">
    <source>
        <dbReference type="Proteomes" id="UP000637643"/>
    </source>
</evidence>
<dbReference type="Proteomes" id="UP000637643">
    <property type="component" value="Unassembled WGS sequence"/>
</dbReference>
<reference evidence="1" key="1">
    <citation type="journal article" date="2014" name="Int. J. Syst. Evol. Microbiol.">
        <title>Complete genome sequence of Corynebacterium casei LMG S-19264T (=DSM 44701T), isolated from a smear-ripened cheese.</title>
        <authorList>
            <consortium name="US DOE Joint Genome Institute (JGI-PGF)"/>
            <person name="Walter F."/>
            <person name="Albersmeier A."/>
            <person name="Kalinowski J."/>
            <person name="Ruckert C."/>
        </authorList>
    </citation>
    <scope>NUCLEOTIDE SEQUENCE</scope>
    <source>
        <strain evidence="1">CGMCC 1.16134</strain>
    </source>
</reference>
<dbReference type="AlphaFoldDB" id="A0A917FRC0"/>
<comment type="caution">
    <text evidence="1">The sequence shown here is derived from an EMBL/GenBank/DDBJ whole genome shotgun (WGS) entry which is preliminary data.</text>
</comment>
<sequence length="102" mass="11724">MNINMGDFKAIKDFCHQNKFIFHVSPLIFSKTDGNEAPKELRIAKDDLSLILKEIDEITRHRHIHKYECDRCPGMALLDGNSVFSCDTFAKSCAEIRLSNYC</sequence>
<accession>A0A917FRC0</accession>